<dbReference type="Pfam" id="PF00005">
    <property type="entry name" value="ABC_tran"/>
    <property type="match status" value="1"/>
</dbReference>
<dbReference type="InterPro" id="IPR017871">
    <property type="entry name" value="ABC_transporter-like_CS"/>
</dbReference>
<evidence type="ECO:0000313" key="6">
    <source>
        <dbReference type="EMBL" id="GGF21632.1"/>
    </source>
</evidence>
<feature type="domain" description="ABC transporter" evidence="5">
    <location>
        <begin position="4"/>
        <end position="240"/>
    </location>
</feature>
<dbReference type="Proteomes" id="UP000646365">
    <property type="component" value="Unassembled WGS sequence"/>
</dbReference>
<dbReference type="InterPro" id="IPR050093">
    <property type="entry name" value="ABC_SmlMolc_Importer"/>
</dbReference>
<dbReference type="SMART" id="SM00382">
    <property type="entry name" value="AAA"/>
    <property type="match status" value="1"/>
</dbReference>
<dbReference type="SUPFAM" id="SSF50331">
    <property type="entry name" value="MOP-like"/>
    <property type="match status" value="1"/>
</dbReference>
<dbReference type="GO" id="GO:0005524">
    <property type="term" value="F:ATP binding"/>
    <property type="evidence" value="ECO:0007669"/>
    <property type="project" value="UniProtKB-KW"/>
</dbReference>
<keyword evidence="7" id="KW-1185">Reference proteome</keyword>
<dbReference type="GO" id="GO:0016887">
    <property type="term" value="F:ATP hydrolysis activity"/>
    <property type="evidence" value="ECO:0007669"/>
    <property type="project" value="InterPro"/>
</dbReference>
<dbReference type="InterPro" id="IPR013611">
    <property type="entry name" value="Transp-assoc_OB_typ2"/>
</dbReference>
<evidence type="ECO:0000313" key="7">
    <source>
        <dbReference type="Proteomes" id="UP000646365"/>
    </source>
</evidence>
<dbReference type="EMBL" id="BMJQ01000007">
    <property type="protein sequence ID" value="GGF21632.1"/>
    <property type="molecule type" value="Genomic_DNA"/>
</dbReference>
<gene>
    <name evidence="6" type="ORF">GCM10011611_29630</name>
</gene>
<reference evidence="6" key="1">
    <citation type="journal article" date="2014" name="Int. J. Syst. Evol. Microbiol.">
        <title>Complete genome sequence of Corynebacterium casei LMG S-19264T (=DSM 44701T), isolated from a smear-ripened cheese.</title>
        <authorList>
            <consortium name="US DOE Joint Genome Institute (JGI-PGF)"/>
            <person name="Walter F."/>
            <person name="Albersmeier A."/>
            <person name="Kalinowski J."/>
            <person name="Ruckert C."/>
        </authorList>
    </citation>
    <scope>NUCLEOTIDE SEQUENCE</scope>
    <source>
        <strain evidence="6">CGMCC 1.15725</strain>
    </source>
</reference>
<evidence type="ECO:0000259" key="5">
    <source>
        <dbReference type="PROSITE" id="PS50893"/>
    </source>
</evidence>
<comment type="similarity">
    <text evidence="1">Belongs to the ABC transporter superfamily.</text>
</comment>
<dbReference type="InterPro" id="IPR008995">
    <property type="entry name" value="Mo/tungstate-bd_C_term_dom"/>
</dbReference>
<evidence type="ECO:0000256" key="3">
    <source>
        <dbReference type="ARBA" id="ARBA00022741"/>
    </source>
</evidence>
<dbReference type="InterPro" id="IPR003439">
    <property type="entry name" value="ABC_transporter-like_ATP-bd"/>
</dbReference>
<dbReference type="RefSeq" id="WP_189047043.1">
    <property type="nucleotide sequence ID" value="NZ_BMJQ01000007.1"/>
</dbReference>
<organism evidence="6 7">
    <name type="scientific">Aliidongia dinghuensis</name>
    <dbReference type="NCBI Taxonomy" id="1867774"/>
    <lineage>
        <taxon>Bacteria</taxon>
        <taxon>Pseudomonadati</taxon>
        <taxon>Pseudomonadota</taxon>
        <taxon>Alphaproteobacteria</taxon>
        <taxon>Rhodospirillales</taxon>
        <taxon>Dongiaceae</taxon>
        <taxon>Aliidongia</taxon>
    </lineage>
</organism>
<sequence>MAGLILRTVTKRFADAAAPAVDAVSLDVAHGEFLAILGPSGCGKTTLLRLVAGFERPGAGEIRLGDRLVADGRTHVPPEDRHVGIVFQSYALWPHMTVGENVGYPLRTRGVRGAEYRSRVAAALDVVGLGSAVDRRPASLSGGQRQRVALARCLAMAPDLVLLDEPLANLDVHLKASLLDEFQEFRARTGATMLYITHDQSEAMALADRIAVMNQGRVEQVAAPETLYHAPATAFVADFIGRGGVVAATVPQRADQGRALIEIAGHRAFVRAVPEQAAGRALVCLRPEDLALADDGLPARCRRARYQGGEWLVDVTVEGQEGRPLQLLAKPGTVPEPGTPVRVRISDGWVIPG</sequence>
<dbReference type="PROSITE" id="PS50893">
    <property type="entry name" value="ABC_TRANSPORTER_2"/>
    <property type="match status" value="1"/>
</dbReference>
<accession>A0A8J2YTZ4</accession>
<dbReference type="GO" id="GO:0140359">
    <property type="term" value="F:ABC-type transporter activity"/>
    <property type="evidence" value="ECO:0007669"/>
    <property type="project" value="UniProtKB-ARBA"/>
</dbReference>
<dbReference type="FunFam" id="3.40.50.300:FF:000042">
    <property type="entry name" value="Maltose/maltodextrin ABC transporter, ATP-binding protein"/>
    <property type="match status" value="1"/>
</dbReference>
<dbReference type="Gene3D" id="3.40.50.300">
    <property type="entry name" value="P-loop containing nucleotide triphosphate hydrolases"/>
    <property type="match status" value="1"/>
</dbReference>
<reference evidence="6" key="2">
    <citation type="submission" date="2020-09" db="EMBL/GenBank/DDBJ databases">
        <authorList>
            <person name="Sun Q."/>
            <person name="Zhou Y."/>
        </authorList>
    </citation>
    <scope>NUCLEOTIDE SEQUENCE</scope>
    <source>
        <strain evidence="6">CGMCC 1.15725</strain>
    </source>
</reference>
<dbReference type="GO" id="GO:0043190">
    <property type="term" value="C:ATP-binding cassette (ABC) transporter complex"/>
    <property type="evidence" value="ECO:0007669"/>
    <property type="project" value="InterPro"/>
</dbReference>
<keyword evidence="2" id="KW-0813">Transport</keyword>
<evidence type="ECO:0000256" key="2">
    <source>
        <dbReference type="ARBA" id="ARBA00022448"/>
    </source>
</evidence>
<dbReference type="SUPFAM" id="SSF52540">
    <property type="entry name" value="P-loop containing nucleoside triphosphate hydrolases"/>
    <property type="match status" value="1"/>
</dbReference>
<dbReference type="Pfam" id="PF08402">
    <property type="entry name" value="TOBE_2"/>
    <property type="match status" value="1"/>
</dbReference>
<evidence type="ECO:0000256" key="1">
    <source>
        <dbReference type="ARBA" id="ARBA00005417"/>
    </source>
</evidence>
<dbReference type="AlphaFoldDB" id="A0A8J2YTZ4"/>
<proteinExistence type="inferred from homology"/>
<keyword evidence="3" id="KW-0547">Nucleotide-binding</keyword>
<dbReference type="InterPro" id="IPR027417">
    <property type="entry name" value="P-loop_NTPase"/>
</dbReference>
<keyword evidence="4 6" id="KW-0067">ATP-binding</keyword>
<dbReference type="PROSITE" id="PS00211">
    <property type="entry name" value="ABC_TRANSPORTER_1"/>
    <property type="match status" value="1"/>
</dbReference>
<dbReference type="Gene3D" id="2.40.50.100">
    <property type="match status" value="1"/>
</dbReference>
<dbReference type="PANTHER" id="PTHR42781:SF4">
    <property type="entry name" value="SPERMIDINE_PUTRESCINE IMPORT ATP-BINDING PROTEIN POTA"/>
    <property type="match status" value="1"/>
</dbReference>
<dbReference type="InterPro" id="IPR003593">
    <property type="entry name" value="AAA+_ATPase"/>
</dbReference>
<name>A0A8J2YTZ4_9PROT</name>
<evidence type="ECO:0000256" key="4">
    <source>
        <dbReference type="ARBA" id="ARBA00022840"/>
    </source>
</evidence>
<protein>
    <submittedName>
        <fullName evidence="6">Spermidine/putrescine ABC transporter ATP-binding protein</fullName>
    </submittedName>
</protein>
<dbReference type="PANTHER" id="PTHR42781">
    <property type="entry name" value="SPERMIDINE/PUTRESCINE IMPORT ATP-BINDING PROTEIN POTA"/>
    <property type="match status" value="1"/>
</dbReference>
<comment type="caution">
    <text evidence="6">The sequence shown here is derived from an EMBL/GenBank/DDBJ whole genome shotgun (WGS) entry which is preliminary data.</text>
</comment>